<proteinExistence type="predicted"/>
<organism evidence="1 2">
    <name type="scientific">Celeribacter halophilus</name>
    <dbReference type="NCBI Taxonomy" id="576117"/>
    <lineage>
        <taxon>Bacteria</taxon>
        <taxon>Pseudomonadati</taxon>
        <taxon>Pseudomonadota</taxon>
        <taxon>Alphaproteobacteria</taxon>
        <taxon>Rhodobacterales</taxon>
        <taxon>Roseobacteraceae</taxon>
        <taxon>Celeribacter</taxon>
    </lineage>
</organism>
<evidence type="ECO:0000313" key="1">
    <source>
        <dbReference type="EMBL" id="MDO6455473.1"/>
    </source>
</evidence>
<evidence type="ECO:0008006" key="3">
    <source>
        <dbReference type="Google" id="ProtNLM"/>
    </source>
</evidence>
<dbReference type="EMBL" id="JAUOPJ010000001">
    <property type="protein sequence ID" value="MDO6455473.1"/>
    <property type="molecule type" value="Genomic_DNA"/>
</dbReference>
<evidence type="ECO:0000313" key="2">
    <source>
        <dbReference type="Proteomes" id="UP001169823"/>
    </source>
</evidence>
<gene>
    <name evidence="1" type="ORF">Q4494_00145</name>
</gene>
<dbReference type="Proteomes" id="UP001169823">
    <property type="component" value="Unassembled WGS sequence"/>
</dbReference>
<dbReference type="AlphaFoldDB" id="A0AAW7XMJ0"/>
<protein>
    <recommendedName>
        <fullName evidence="3">Phage major capsid protein, HK97 family</fullName>
    </recommendedName>
</protein>
<dbReference type="RefSeq" id="WP_303493916.1">
    <property type="nucleotide sequence ID" value="NZ_JAUOPJ010000001.1"/>
</dbReference>
<sequence>MTKKSENLTRALKGKTFTRSTEAAPAANLAEVLERAAMAVAQAGHMNGAGEYVHDTRRAAFAGTNATVSLRSALPDLIDDDGRFTKTPTAAPANETVTIGSAALAGSVCAQAGAHLLEIVDLKPHMGSGAPILEEVQNKFGVIRPADLTVIDLDASGDGDLTASDLPTAWQTLDRDTLSARGVRYELTRAQILDRGRDALAGDVLRAIAAGLGRAVDAEILGAIVAASPDTFNAAAVAASGLRWGELAAVVGTNGAGVGTPIEAGKIHVEGVGAEISPAVAETVLGAFDRAACFVQPELDVLVERNRAGGLVITAWTSMQAAVPETGLFWVAS</sequence>
<name>A0AAW7XMJ0_9RHOB</name>
<accession>A0AAW7XMJ0</accession>
<comment type="caution">
    <text evidence="1">The sequence shown here is derived from an EMBL/GenBank/DDBJ whole genome shotgun (WGS) entry which is preliminary data.</text>
</comment>
<reference evidence="1" key="1">
    <citation type="submission" date="2023-07" db="EMBL/GenBank/DDBJ databases">
        <title>Genome content predicts the carbon catabolic preferences of heterotrophic bacteria.</title>
        <authorList>
            <person name="Gralka M."/>
        </authorList>
    </citation>
    <scope>NUCLEOTIDE SEQUENCE</scope>
    <source>
        <strain evidence="1">I2M02</strain>
    </source>
</reference>